<dbReference type="OrthoDB" id="9773478at2"/>
<keyword evidence="3" id="KW-1185">Reference proteome</keyword>
<dbReference type="PANTHER" id="PTHR30292:SF0">
    <property type="entry name" value="5-OXOPROLINASE SUBUNIT A"/>
    <property type="match status" value="1"/>
</dbReference>
<dbReference type="HAMAP" id="MF_00691">
    <property type="entry name" value="PxpA"/>
    <property type="match status" value="1"/>
</dbReference>
<dbReference type="GO" id="GO:0005524">
    <property type="term" value="F:ATP binding"/>
    <property type="evidence" value="ECO:0007669"/>
    <property type="project" value="UniProtKB-UniRule"/>
</dbReference>
<accession>A0A5R9GJB1</accession>
<sequence>MNVEIDLNCDTGESYGAYRLGDDDALLRRVSSANVACGFHAGDATVMRRTVRTCLAHGVRIGAHPGLPDLQGFGRRAMALSPDDVYDIALYQIGALQAIAAAEGGRVEHVKPHGALYHMAEADDSIAEALARAASRTGGLTLVGLSGGRLVAAGRAASVPVWEEAFADRAYRSDGALLPRSSPGAVLDSPSAAAEQALRLARDGEAIANDGQAVSLKVDTICIHGDGPHAAETADAIRAALAAAGIRIGRGTHGTT</sequence>
<dbReference type="AlphaFoldDB" id="A0A5R9GJB1"/>
<comment type="similarity">
    <text evidence="1">Belongs to the LamB/PxpA family.</text>
</comment>
<keyword evidence="1 2" id="KW-0378">Hydrolase</keyword>
<dbReference type="Gene3D" id="3.20.20.370">
    <property type="entry name" value="Glycoside hydrolase/deacetylase"/>
    <property type="match status" value="1"/>
</dbReference>
<dbReference type="EMBL" id="VCIW01000003">
    <property type="protein sequence ID" value="TLS52963.1"/>
    <property type="molecule type" value="Genomic_DNA"/>
</dbReference>
<protein>
    <recommendedName>
        <fullName evidence="1">5-oxoprolinase subunit A</fullName>
        <shortName evidence="1">5-OPase subunit A</shortName>
        <ecNumber evidence="1">3.5.2.9</ecNumber>
    </recommendedName>
    <alternativeName>
        <fullName evidence="1">5-oxoprolinase (ATP-hydrolyzing) subunit A</fullName>
    </alternativeName>
</protein>
<dbReference type="SUPFAM" id="SSF88713">
    <property type="entry name" value="Glycoside hydrolase/deacetylase"/>
    <property type="match status" value="1"/>
</dbReference>
<evidence type="ECO:0000313" key="3">
    <source>
        <dbReference type="Proteomes" id="UP000309676"/>
    </source>
</evidence>
<evidence type="ECO:0000256" key="1">
    <source>
        <dbReference type="HAMAP-Rule" id="MF_00691"/>
    </source>
</evidence>
<comment type="subunit">
    <text evidence="1">Forms a complex composed of PxpA, PxpB and PxpC.</text>
</comment>
<dbReference type="NCBIfam" id="NF003814">
    <property type="entry name" value="PRK05406.1-3"/>
    <property type="match status" value="1"/>
</dbReference>
<dbReference type="InterPro" id="IPR011330">
    <property type="entry name" value="Glyco_hydro/deAcase_b/a-brl"/>
</dbReference>
<comment type="function">
    <text evidence="1">Catalyzes the cleavage of 5-oxoproline to form L-glutamate coupled to the hydrolysis of ATP to ADP and inorganic phosphate.</text>
</comment>
<dbReference type="GO" id="GO:0005975">
    <property type="term" value="P:carbohydrate metabolic process"/>
    <property type="evidence" value="ECO:0007669"/>
    <property type="project" value="InterPro"/>
</dbReference>
<keyword evidence="1" id="KW-0547">Nucleotide-binding</keyword>
<dbReference type="Proteomes" id="UP000309676">
    <property type="component" value="Unassembled WGS sequence"/>
</dbReference>
<reference evidence="2 3" key="1">
    <citation type="submission" date="2019-05" db="EMBL/GenBank/DDBJ databases">
        <authorList>
            <person name="Narsing Rao M.P."/>
            <person name="Li W.J."/>
        </authorList>
    </citation>
    <scope>NUCLEOTIDE SEQUENCE [LARGE SCALE GENOMIC DNA]</scope>
    <source>
        <strain evidence="2 3">SYSU_K30003</strain>
    </source>
</reference>
<dbReference type="NCBIfam" id="NF003816">
    <property type="entry name" value="PRK05406.1-5"/>
    <property type="match status" value="1"/>
</dbReference>
<comment type="catalytic activity">
    <reaction evidence="1">
        <text>5-oxo-L-proline + ATP + 2 H2O = L-glutamate + ADP + phosphate + H(+)</text>
        <dbReference type="Rhea" id="RHEA:10348"/>
        <dbReference type="ChEBI" id="CHEBI:15377"/>
        <dbReference type="ChEBI" id="CHEBI:15378"/>
        <dbReference type="ChEBI" id="CHEBI:29985"/>
        <dbReference type="ChEBI" id="CHEBI:30616"/>
        <dbReference type="ChEBI" id="CHEBI:43474"/>
        <dbReference type="ChEBI" id="CHEBI:58402"/>
        <dbReference type="ChEBI" id="CHEBI:456216"/>
        <dbReference type="EC" id="3.5.2.9"/>
    </reaction>
</comment>
<dbReference type="EC" id="3.5.2.9" evidence="1"/>
<evidence type="ECO:0000313" key="2">
    <source>
        <dbReference type="EMBL" id="TLS52963.1"/>
    </source>
</evidence>
<dbReference type="RefSeq" id="WP_138193204.1">
    <property type="nucleotide sequence ID" value="NZ_VCIW01000003.1"/>
</dbReference>
<keyword evidence="1" id="KW-0067">ATP-binding</keyword>
<comment type="caution">
    <text evidence="2">The sequence shown here is derived from an EMBL/GenBank/DDBJ whole genome shotgun (WGS) entry which is preliminary data.</text>
</comment>
<dbReference type="Pfam" id="PF03746">
    <property type="entry name" value="LamB_YcsF"/>
    <property type="match status" value="1"/>
</dbReference>
<organism evidence="2 3">
    <name type="scientific">Paenibacillus antri</name>
    <dbReference type="NCBI Taxonomy" id="2582848"/>
    <lineage>
        <taxon>Bacteria</taxon>
        <taxon>Bacillati</taxon>
        <taxon>Bacillota</taxon>
        <taxon>Bacilli</taxon>
        <taxon>Bacillales</taxon>
        <taxon>Paenibacillaceae</taxon>
        <taxon>Paenibacillus</taxon>
    </lineage>
</organism>
<dbReference type="GO" id="GO:0017168">
    <property type="term" value="F:5-oxoprolinase (ATP-hydrolyzing) activity"/>
    <property type="evidence" value="ECO:0007669"/>
    <property type="project" value="UniProtKB-UniRule"/>
</dbReference>
<dbReference type="InterPro" id="IPR005501">
    <property type="entry name" value="LamB/YcsF/PxpA-like"/>
</dbReference>
<proteinExistence type="inferred from homology"/>
<dbReference type="CDD" id="cd10787">
    <property type="entry name" value="LamB_YcsF_like"/>
    <property type="match status" value="1"/>
</dbReference>
<gene>
    <name evidence="1 2" type="primary">pxpA</name>
    <name evidence="2" type="ORF">FE782_06215</name>
</gene>
<dbReference type="PANTHER" id="PTHR30292">
    <property type="entry name" value="UNCHARACTERIZED PROTEIN YBGL-RELATED"/>
    <property type="match status" value="1"/>
</dbReference>
<name>A0A5R9GJB1_9BACL</name>